<dbReference type="GO" id="GO:0016491">
    <property type="term" value="F:oxidoreductase activity"/>
    <property type="evidence" value="ECO:0007669"/>
    <property type="project" value="UniProtKB-KW"/>
</dbReference>
<evidence type="ECO:0000256" key="2">
    <source>
        <dbReference type="SAM" id="MobiDB-lite"/>
    </source>
</evidence>
<dbReference type="eggNOG" id="KOG0143">
    <property type="taxonomic scope" value="Eukaryota"/>
</dbReference>
<reference evidence="4 5" key="1">
    <citation type="journal article" date="2012" name="Genome Biol.">
        <title>Genome and low-iron response of an oceanic diatom adapted to chronic iron limitation.</title>
        <authorList>
            <person name="Lommer M."/>
            <person name="Specht M."/>
            <person name="Roy A.S."/>
            <person name="Kraemer L."/>
            <person name="Andreson R."/>
            <person name="Gutowska M.A."/>
            <person name="Wolf J."/>
            <person name="Bergner S.V."/>
            <person name="Schilhabel M.B."/>
            <person name="Klostermeier U.C."/>
            <person name="Beiko R.G."/>
            <person name="Rosenstiel P."/>
            <person name="Hippler M."/>
            <person name="Laroche J."/>
        </authorList>
    </citation>
    <scope>NUCLEOTIDE SEQUENCE [LARGE SCALE GENOMIC DNA]</scope>
    <source>
        <strain evidence="4 5">CCMP1005</strain>
    </source>
</reference>
<keyword evidence="1" id="KW-0479">Metal-binding</keyword>
<feature type="region of interest" description="Disordered" evidence="2">
    <location>
        <begin position="75"/>
        <end position="96"/>
    </location>
</feature>
<dbReference type="InterPro" id="IPR027443">
    <property type="entry name" value="IPNS-like_sf"/>
</dbReference>
<dbReference type="InterPro" id="IPR044861">
    <property type="entry name" value="IPNS-like_FE2OG_OXY"/>
</dbReference>
<keyword evidence="1" id="KW-0408">Iron</keyword>
<dbReference type="InterPro" id="IPR050231">
    <property type="entry name" value="Iron_ascorbate_oxido_reductase"/>
</dbReference>
<protein>
    <recommendedName>
        <fullName evidence="3">Fe2OG dioxygenase domain-containing protein</fullName>
    </recommendedName>
</protein>
<dbReference type="PRINTS" id="PR00682">
    <property type="entry name" value="IPNSYNTHASE"/>
</dbReference>
<keyword evidence="1" id="KW-0560">Oxidoreductase</keyword>
<feature type="domain" description="Fe2OG dioxygenase" evidence="3">
    <location>
        <begin position="293"/>
        <end position="397"/>
    </location>
</feature>
<evidence type="ECO:0000256" key="1">
    <source>
        <dbReference type="RuleBase" id="RU003682"/>
    </source>
</evidence>
<organism evidence="4 5">
    <name type="scientific">Thalassiosira oceanica</name>
    <name type="common">Marine diatom</name>
    <dbReference type="NCBI Taxonomy" id="159749"/>
    <lineage>
        <taxon>Eukaryota</taxon>
        <taxon>Sar</taxon>
        <taxon>Stramenopiles</taxon>
        <taxon>Ochrophyta</taxon>
        <taxon>Bacillariophyta</taxon>
        <taxon>Coscinodiscophyceae</taxon>
        <taxon>Thalassiosirophycidae</taxon>
        <taxon>Thalassiosirales</taxon>
        <taxon>Thalassiosiraceae</taxon>
        <taxon>Thalassiosira</taxon>
    </lineage>
</organism>
<dbReference type="EMBL" id="AGNL01047588">
    <property type="protein sequence ID" value="EJK46711.1"/>
    <property type="molecule type" value="Genomic_DNA"/>
</dbReference>
<proteinExistence type="inferred from homology"/>
<dbReference type="PANTHER" id="PTHR47990">
    <property type="entry name" value="2-OXOGLUTARATE (2OG) AND FE(II)-DEPENDENT OXYGENASE SUPERFAMILY PROTEIN-RELATED"/>
    <property type="match status" value="1"/>
</dbReference>
<keyword evidence="5" id="KW-1185">Reference proteome</keyword>
<dbReference type="SUPFAM" id="SSF51197">
    <property type="entry name" value="Clavaminate synthase-like"/>
    <property type="match status" value="1"/>
</dbReference>
<comment type="similarity">
    <text evidence="1">Belongs to the iron/ascorbate-dependent oxidoreductase family.</text>
</comment>
<gene>
    <name evidence="4" type="ORF">THAOC_34606</name>
</gene>
<name>K0RCE9_THAOC</name>
<evidence type="ECO:0000313" key="4">
    <source>
        <dbReference type="EMBL" id="EJK46711.1"/>
    </source>
</evidence>
<dbReference type="GO" id="GO:0046872">
    <property type="term" value="F:metal ion binding"/>
    <property type="evidence" value="ECO:0007669"/>
    <property type="project" value="UniProtKB-KW"/>
</dbReference>
<comment type="caution">
    <text evidence="4">The sequence shown here is derived from an EMBL/GenBank/DDBJ whole genome shotgun (WGS) entry which is preliminary data.</text>
</comment>
<dbReference type="PROSITE" id="PS51471">
    <property type="entry name" value="FE2OG_OXY"/>
    <property type="match status" value="1"/>
</dbReference>
<dbReference type="AlphaFoldDB" id="K0RCE9"/>
<evidence type="ECO:0000313" key="5">
    <source>
        <dbReference type="Proteomes" id="UP000266841"/>
    </source>
</evidence>
<dbReference type="Pfam" id="PF14226">
    <property type="entry name" value="DIOX_N"/>
    <property type="match status" value="1"/>
</dbReference>
<dbReference type="InterPro" id="IPR026992">
    <property type="entry name" value="DIOX_N"/>
</dbReference>
<dbReference type="Gene3D" id="2.60.120.330">
    <property type="entry name" value="B-lactam Antibiotic, Isopenicillin N Synthase, Chain"/>
    <property type="match status" value="1"/>
</dbReference>
<dbReference type="InterPro" id="IPR005123">
    <property type="entry name" value="Oxoglu/Fe-dep_dioxygenase_dom"/>
</dbReference>
<dbReference type="OrthoDB" id="288590at2759"/>
<dbReference type="Proteomes" id="UP000266841">
    <property type="component" value="Unassembled WGS sequence"/>
</dbReference>
<accession>K0RCE9</accession>
<sequence length="450" mass="50052">MDRHRSEPSSAEGERAAPFTGPLVLRRVAATFEIVSRGARVTPAPAQKQKTEYLETHQSRKWPLTRKEVKEELAAGETVGSFESATEADRRVSQTSPRLGTGVLVKGEEATTTAGRGAGSHRPLMLTKFRMIPTVDLARSSRREVAAILSQCCTDVGFLYLTGHSVPRSLLDDVLAQSKRLFDLPPHRKAALSDPVLNRGFTRLGEETLDPANQTRGDTKEGYYIGDEVSGEGADAAKLRGPNVWPDPADLPEFRSVMERYKEEAGRICRELVRCFALAVSDDEFTFDRHFDPASSFLRLLHYSAEPSDVDAGVYGCGAHSDYGMITLLLTDDNPGLQVLKGEEWVDVHPREGAFVVNIGDMFERWTNGKFVSGRHRVVIPREGTRERYSAPFFFDPDFDAIVEVLESCCDDERPARFPPISSGQYLLDKYRATHADFDEHTEGRREVGG</sequence>
<dbReference type="Pfam" id="PF03171">
    <property type="entry name" value="2OG-FeII_Oxy"/>
    <property type="match status" value="1"/>
</dbReference>
<dbReference type="OMA" id="FWHVGRE"/>
<evidence type="ECO:0000259" key="3">
    <source>
        <dbReference type="PROSITE" id="PS51471"/>
    </source>
</evidence>